<gene>
    <name evidence="3" type="ORF">BJX63DRAFT_393282</name>
</gene>
<keyword evidence="4" id="KW-1185">Reference proteome</keyword>
<feature type="coiled-coil region" evidence="1">
    <location>
        <begin position="410"/>
        <end position="437"/>
    </location>
</feature>
<keyword evidence="1" id="KW-0175">Coiled coil</keyword>
<evidence type="ECO:0000256" key="1">
    <source>
        <dbReference type="SAM" id="Coils"/>
    </source>
</evidence>
<evidence type="ECO:0000313" key="4">
    <source>
        <dbReference type="Proteomes" id="UP001610334"/>
    </source>
</evidence>
<dbReference type="Proteomes" id="UP001610334">
    <property type="component" value="Unassembled WGS sequence"/>
</dbReference>
<reference evidence="3 4" key="1">
    <citation type="submission" date="2024-07" db="EMBL/GenBank/DDBJ databases">
        <title>Section-level genome sequencing and comparative genomics of Aspergillus sections Usti and Cavernicolus.</title>
        <authorList>
            <consortium name="Lawrence Berkeley National Laboratory"/>
            <person name="Nybo J.L."/>
            <person name="Vesth T.C."/>
            <person name="Theobald S."/>
            <person name="Frisvad J.C."/>
            <person name="Larsen T.O."/>
            <person name="Kjaerboelling I."/>
            <person name="Rothschild-Mancinelli K."/>
            <person name="Lyhne E.K."/>
            <person name="Kogle M.E."/>
            <person name="Barry K."/>
            <person name="Clum A."/>
            <person name="Na H."/>
            <person name="Ledsgaard L."/>
            <person name="Lin J."/>
            <person name="Lipzen A."/>
            <person name="Kuo A."/>
            <person name="Riley R."/>
            <person name="Mondo S."/>
            <person name="Labutti K."/>
            <person name="Haridas S."/>
            <person name="Pangalinan J."/>
            <person name="Salamov A.A."/>
            <person name="Simmons B.A."/>
            <person name="Magnuson J.K."/>
            <person name="Chen J."/>
            <person name="Drula E."/>
            <person name="Henrissat B."/>
            <person name="Wiebenga A."/>
            <person name="Lubbers R.J."/>
            <person name="Gomes A.C."/>
            <person name="Makela M.R."/>
            <person name="Stajich J."/>
            <person name="Grigoriev I.V."/>
            <person name="Mortensen U.H."/>
            <person name="De Vries R.P."/>
            <person name="Baker S.E."/>
            <person name="Andersen M.R."/>
        </authorList>
    </citation>
    <scope>NUCLEOTIDE SEQUENCE [LARGE SCALE GENOMIC DNA]</scope>
    <source>
        <strain evidence="3 4">CBS 588.65</strain>
    </source>
</reference>
<feature type="compositionally biased region" description="Low complexity" evidence="2">
    <location>
        <begin position="266"/>
        <end position="276"/>
    </location>
</feature>
<organism evidence="3 4">
    <name type="scientific">Aspergillus granulosus</name>
    <dbReference type="NCBI Taxonomy" id="176169"/>
    <lineage>
        <taxon>Eukaryota</taxon>
        <taxon>Fungi</taxon>
        <taxon>Dikarya</taxon>
        <taxon>Ascomycota</taxon>
        <taxon>Pezizomycotina</taxon>
        <taxon>Eurotiomycetes</taxon>
        <taxon>Eurotiomycetidae</taxon>
        <taxon>Eurotiales</taxon>
        <taxon>Aspergillaceae</taxon>
        <taxon>Aspergillus</taxon>
        <taxon>Aspergillus subgen. Nidulantes</taxon>
    </lineage>
</organism>
<evidence type="ECO:0000313" key="3">
    <source>
        <dbReference type="EMBL" id="KAL2813995.1"/>
    </source>
</evidence>
<sequence length="487" mass="54543">MATTSPNPLLVFRKAVLVSTHDPEVLCSARLRIAHDKNANQGSISLMIMADLANLSGRSQLLVFNVPPESIEECALARISNGGLCSSHWIGMLPAFVTSVSDVSTLSLTLGTTGIVLCPSGMEPLSPADLEDSNFRAFAKICKSKSLRLHFATRQFVKDELDQLETFAFALHKGSLQAEPFNHTRQGMVKRDWRAFSLSLDPPPYSEESNQAKQVDPPLYCEKSRSEQVVGKRCRDQWSMPPEDERRKQLRLSSPQPLGPPTEANTPSTLSLSPSSIRPTHFTHASSPGRTDRNRLMRLEHELRGVSDDLICKLLIRLGRQHLLAVPGDVDSDLPPEPEKVSFAKVIERCFEQYVDVMIERRLKSHVVDEIVDSAVSECRDQIFDEYKTNEAEFREQVDDGNSEVRITANECIKEMKEQAQKYMHEIEEQAQQCMHNIENQGIEAEMAAEAKVAKFKHWFNSSAQSLLDSKSSPSHERGTNARCSSI</sequence>
<protein>
    <submittedName>
        <fullName evidence="3">Uncharacterized protein</fullName>
    </submittedName>
</protein>
<accession>A0ABR4HEU0</accession>
<dbReference type="EMBL" id="JBFXLT010000036">
    <property type="protein sequence ID" value="KAL2813995.1"/>
    <property type="molecule type" value="Genomic_DNA"/>
</dbReference>
<name>A0ABR4HEU0_9EURO</name>
<feature type="region of interest" description="Disordered" evidence="2">
    <location>
        <begin position="202"/>
        <end position="293"/>
    </location>
</feature>
<comment type="caution">
    <text evidence="3">The sequence shown here is derived from an EMBL/GenBank/DDBJ whole genome shotgun (WGS) entry which is preliminary data.</text>
</comment>
<feature type="region of interest" description="Disordered" evidence="2">
    <location>
        <begin position="467"/>
        <end position="487"/>
    </location>
</feature>
<proteinExistence type="predicted"/>
<evidence type="ECO:0000256" key="2">
    <source>
        <dbReference type="SAM" id="MobiDB-lite"/>
    </source>
</evidence>